<reference evidence="5" key="1">
    <citation type="journal article" date="2019" name="Int. J. Syst. Evol. Microbiol.">
        <title>The Global Catalogue of Microorganisms (GCM) 10K type strain sequencing project: providing services to taxonomists for standard genome sequencing and annotation.</title>
        <authorList>
            <consortium name="The Broad Institute Genomics Platform"/>
            <consortium name="The Broad Institute Genome Sequencing Center for Infectious Disease"/>
            <person name="Wu L."/>
            <person name="Ma J."/>
        </authorList>
    </citation>
    <scope>NUCLEOTIDE SEQUENCE [LARGE SCALE GENOMIC DNA]</scope>
    <source>
        <strain evidence="5">JCM 13006</strain>
    </source>
</reference>
<dbReference type="InterPro" id="IPR050832">
    <property type="entry name" value="Bact_Acetyltransf"/>
</dbReference>
<evidence type="ECO:0000256" key="2">
    <source>
        <dbReference type="ARBA" id="ARBA00023315"/>
    </source>
</evidence>
<dbReference type="CDD" id="cd04301">
    <property type="entry name" value="NAT_SF"/>
    <property type="match status" value="1"/>
</dbReference>
<evidence type="ECO:0000259" key="3">
    <source>
        <dbReference type="PROSITE" id="PS51186"/>
    </source>
</evidence>
<keyword evidence="2" id="KW-0012">Acyltransferase</keyword>
<sequence>MNHVIRAVTGEDWQQVKELRLEALRDPVAGIAFLDTYDSAASKPDEFWRARAAGSRGDMIAQQFVAERTDGGWDGSVTVLIERAGHQDVLGAPTAVDQAHLVGVFVRPEQRGTGLARALFDAAIAFAHELDEPEVSRVRLYVHQDNERAEAFYRKIGFTRSGRSVPVPGDESSVEHELVLDQSVTALA</sequence>
<dbReference type="RefSeq" id="WP_345695533.1">
    <property type="nucleotide sequence ID" value="NZ_BAABIS010000001.1"/>
</dbReference>
<dbReference type="InterPro" id="IPR016181">
    <property type="entry name" value="Acyl_CoA_acyltransferase"/>
</dbReference>
<name>A0ABP9DA94_9ACTN</name>
<dbReference type="Gene3D" id="3.40.630.30">
    <property type="match status" value="1"/>
</dbReference>
<dbReference type="PROSITE" id="PS51186">
    <property type="entry name" value="GNAT"/>
    <property type="match status" value="1"/>
</dbReference>
<evidence type="ECO:0000256" key="1">
    <source>
        <dbReference type="ARBA" id="ARBA00022679"/>
    </source>
</evidence>
<dbReference type="Proteomes" id="UP001501752">
    <property type="component" value="Unassembled WGS sequence"/>
</dbReference>
<accession>A0ABP9DA94</accession>
<proteinExistence type="predicted"/>
<comment type="caution">
    <text evidence="4">The sequence shown here is derived from an EMBL/GenBank/DDBJ whole genome shotgun (WGS) entry which is preliminary data.</text>
</comment>
<feature type="domain" description="N-acetyltransferase" evidence="3">
    <location>
        <begin position="3"/>
        <end position="181"/>
    </location>
</feature>
<keyword evidence="1" id="KW-0808">Transferase</keyword>
<organism evidence="4 5">
    <name type="scientific">Kitasatospora terrestris</name>
    <dbReference type="NCBI Taxonomy" id="258051"/>
    <lineage>
        <taxon>Bacteria</taxon>
        <taxon>Bacillati</taxon>
        <taxon>Actinomycetota</taxon>
        <taxon>Actinomycetes</taxon>
        <taxon>Kitasatosporales</taxon>
        <taxon>Streptomycetaceae</taxon>
        <taxon>Kitasatospora</taxon>
    </lineage>
</organism>
<protein>
    <submittedName>
        <fullName evidence="4">GNAT family N-acetyltransferase</fullName>
    </submittedName>
</protein>
<evidence type="ECO:0000313" key="5">
    <source>
        <dbReference type="Proteomes" id="UP001501752"/>
    </source>
</evidence>
<dbReference type="EMBL" id="BAABIS010000001">
    <property type="protein sequence ID" value="GAA4837041.1"/>
    <property type="molecule type" value="Genomic_DNA"/>
</dbReference>
<gene>
    <name evidence="4" type="ORF">GCM10023235_10030</name>
</gene>
<keyword evidence="5" id="KW-1185">Reference proteome</keyword>
<dbReference type="InterPro" id="IPR000182">
    <property type="entry name" value="GNAT_dom"/>
</dbReference>
<dbReference type="SUPFAM" id="SSF55729">
    <property type="entry name" value="Acyl-CoA N-acyltransferases (Nat)"/>
    <property type="match status" value="1"/>
</dbReference>
<dbReference type="Pfam" id="PF00583">
    <property type="entry name" value="Acetyltransf_1"/>
    <property type="match status" value="1"/>
</dbReference>
<evidence type="ECO:0000313" key="4">
    <source>
        <dbReference type="EMBL" id="GAA4837041.1"/>
    </source>
</evidence>
<dbReference type="PANTHER" id="PTHR43877">
    <property type="entry name" value="AMINOALKYLPHOSPHONATE N-ACETYLTRANSFERASE-RELATED-RELATED"/>
    <property type="match status" value="1"/>
</dbReference>